<sequence>MKNKRTLVDKRKCLKCGNELVIPGLTCDCSYGGMTAKETLEVARRVYKTASKAHENARLAREYAIQACNDAYDVYRIASKFRRDAYKITRRGA</sequence>
<reference evidence="1" key="1">
    <citation type="journal article" date="2015" name="Nature">
        <title>Complex archaea that bridge the gap between prokaryotes and eukaryotes.</title>
        <authorList>
            <person name="Spang A."/>
            <person name="Saw J.H."/>
            <person name="Jorgensen S.L."/>
            <person name="Zaremba-Niedzwiedzka K."/>
            <person name="Martijn J."/>
            <person name="Lind A.E."/>
            <person name="van Eijk R."/>
            <person name="Schleper C."/>
            <person name="Guy L."/>
            <person name="Ettema T.J."/>
        </authorList>
    </citation>
    <scope>NUCLEOTIDE SEQUENCE</scope>
</reference>
<evidence type="ECO:0000313" key="1">
    <source>
        <dbReference type="EMBL" id="KKL44856.1"/>
    </source>
</evidence>
<dbReference type="EMBL" id="LAZR01034603">
    <property type="protein sequence ID" value="KKL44856.1"/>
    <property type="molecule type" value="Genomic_DNA"/>
</dbReference>
<organism evidence="1">
    <name type="scientific">marine sediment metagenome</name>
    <dbReference type="NCBI Taxonomy" id="412755"/>
    <lineage>
        <taxon>unclassified sequences</taxon>
        <taxon>metagenomes</taxon>
        <taxon>ecological metagenomes</taxon>
    </lineage>
</organism>
<protein>
    <submittedName>
        <fullName evidence="1">Uncharacterized protein</fullName>
    </submittedName>
</protein>
<name>A0A0F9CTU0_9ZZZZ</name>
<proteinExistence type="predicted"/>
<gene>
    <name evidence="1" type="ORF">LCGC14_2361500</name>
</gene>
<dbReference type="AlphaFoldDB" id="A0A0F9CTU0"/>
<comment type="caution">
    <text evidence="1">The sequence shown here is derived from an EMBL/GenBank/DDBJ whole genome shotgun (WGS) entry which is preliminary data.</text>
</comment>
<accession>A0A0F9CTU0</accession>